<comment type="caution">
    <text evidence="3">The sequence shown here is derived from an EMBL/GenBank/DDBJ whole genome shotgun (WGS) entry which is preliminary data.</text>
</comment>
<sequence length="1525" mass="165386">MSEPAYRLVLRGLCIDCECREFCVIGPNHDIRIQPLHYQEICSCSHPLKSHTPAELPQHHPFKYLERGGCPLRRCTGYEPVDGIYGPQAICLCEGTWPGHGRPAWRTLNVPTPASLLPSSGPSSIAAHYLPPPVSSFPSMSLPSVLSGILQATQPTAPPISEFWLPSTPVGANATHTTSMARMAEAHSDAARSGLNLARSSPRPRPYPTTPSSSRAPSSTANTHQDFLVVLIPTLLSPSSHIPHGVPNIWKIGFSAPSLPTLLQHLHSCDLVFSLAIVSTSSSEFIERLDSAVLSHLEHHSIHFPSCPSPSNPPTLSDRVWTVLAPKKHDNHISLKPTNVITDNTFTVPTLQRTYRAYPCPLTLFPGHKLIILCPAFGLVTATLNVSQRFPLPVDAECPHQHHACWGFRVLVLASLEPHVPADTARCLQLCPAQPPPLLPSTPPPSAVMDIAPVVPSIRRRVEDPADPLPPPPQFIEIDDSDEPSDTLPHGLPPLDSDDDMPMSPFEGILPCCPSSITSVTPQGQAVIAYGPRQITVFLRHIAPSNVSIASLGEVHVTSVEVGARLFLYILKRQAGRYPPSFLSLGDGPRALPAFVNPMGVRSTFVDQPLYRLLRGTRAFSYQARSSSGSAPLRTSLHCALALIETDKAPMEIWSRSVYGDHNLVPEFSPLSMESMNPERLLTLAAHTTLLAVHMVSFGQAIVVNFWLVLLLVLGENTFHLSPDVIRIIDPGLAHVLDPWLRLGSSDALDASALGVLHNYGQIPPDSIPTSHTGGVHMEVIGCIAFVLVFGSPKATVVSSPEVRALCWGLNVPLGPSRNFITELSSHRTFDQIALLISSMYRVHQVPVNMVLEHLWFTLQPAALAHGDWVQQFSKVFKMRVRSFLSIPGHPQSACGTTVSVADFDKETANTSLRASLLLQAFVGTPSVPIEIIDWSLERFSPGSARVDRSAHLISFHSCFRQADVKINMEVVELLFSENSVPFDSDDDEAEYSPPATRSRPCRRSHGQVPPSSTLAQPLESAHQIDHLPDPNAGISSTRRSARTSRRPRAPDSPVLFTPASVPHQTPPPEQPAIPEAPPPEQQAIPVTGSGTALEEPVSPQHINPQDPAASALQELAQSLGLSQLAHPPPTQDLPSQPMPPHSRPPALPHSPTHQPETIPLSVTVTGSMDEGHSLQVVAPPPSAAMDAAEPAGSATVGSRIMAVIKSRLYEHVFVVTDPSPTVAPSLNCVIQLLHGAGSSQACLLASISARPDCMHVATAHDPVPLQQLFIHGLQHGFQEFGYLSDLPGVVGTLQLPPLHPSTLQTRLLTSFNPDSTPAYVLYLYKEPLGDNDTQPAVVLPAMSPNPLLERDLYLAHHYGPLRDRYRDLLCCTSNTLWKAKSLIQNWYGHHVAATILQAFSMASALNATVTVPGSTSFSQGNILQWLELSQNQFNDMATLKNKTSTAVLYLEGLTHLSDFQARTWKLIRMLQNPAGAVMSGPASGLDVRNYELDTDTRALLATSLSSFAGDVHVVYTQATHSRTQ</sequence>
<gene>
    <name evidence="3" type="ORF">AAE3_LOCUS13556</name>
</gene>
<proteinExistence type="predicted"/>
<feature type="compositionally biased region" description="Pro residues" evidence="2">
    <location>
        <begin position="1127"/>
        <end position="1149"/>
    </location>
</feature>
<evidence type="ECO:0000256" key="1">
    <source>
        <dbReference type="ARBA" id="ARBA00022581"/>
    </source>
</evidence>
<keyword evidence="1" id="KW-0945">Host-virus interaction</keyword>
<feature type="compositionally biased region" description="Pro residues" evidence="2">
    <location>
        <begin position="1065"/>
        <end position="1081"/>
    </location>
</feature>
<evidence type="ECO:0000256" key="2">
    <source>
        <dbReference type="SAM" id="MobiDB-lite"/>
    </source>
</evidence>
<name>A0A8S0Y0W6_CYCAE</name>
<organism evidence="3 4">
    <name type="scientific">Cyclocybe aegerita</name>
    <name type="common">Black poplar mushroom</name>
    <name type="synonym">Agrocybe aegerita</name>
    <dbReference type="NCBI Taxonomy" id="1973307"/>
    <lineage>
        <taxon>Eukaryota</taxon>
        <taxon>Fungi</taxon>
        <taxon>Dikarya</taxon>
        <taxon>Basidiomycota</taxon>
        <taxon>Agaricomycotina</taxon>
        <taxon>Agaricomycetes</taxon>
        <taxon>Agaricomycetidae</taxon>
        <taxon>Agaricales</taxon>
        <taxon>Agaricineae</taxon>
        <taxon>Bolbitiaceae</taxon>
        <taxon>Cyclocybe</taxon>
    </lineage>
</organism>
<feature type="region of interest" description="Disordered" evidence="2">
    <location>
        <begin position="463"/>
        <end position="503"/>
    </location>
</feature>
<accession>A0A8S0Y0W6</accession>
<feature type="compositionally biased region" description="Low complexity" evidence="2">
    <location>
        <begin position="210"/>
        <end position="221"/>
    </location>
</feature>
<dbReference type="PANTHER" id="PTHR13037:SF24">
    <property type="entry name" value="POLYCOMB PROTEIN PCL-RELATED"/>
    <property type="match status" value="1"/>
</dbReference>
<dbReference type="EMBL" id="CACVBS010000105">
    <property type="protein sequence ID" value="CAA7271342.1"/>
    <property type="molecule type" value="Genomic_DNA"/>
</dbReference>
<dbReference type="PANTHER" id="PTHR13037">
    <property type="entry name" value="FORMIN"/>
    <property type="match status" value="1"/>
</dbReference>
<protein>
    <submittedName>
        <fullName evidence="3">Uncharacterized protein</fullName>
    </submittedName>
</protein>
<feature type="region of interest" description="Disordered" evidence="2">
    <location>
        <begin position="185"/>
        <end position="221"/>
    </location>
</feature>
<feature type="region of interest" description="Disordered" evidence="2">
    <location>
        <begin position="983"/>
        <end position="1106"/>
    </location>
</feature>
<dbReference type="Proteomes" id="UP000467700">
    <property type="component" value="Unassembled WGS sequence"/>
</dbReference>
<keyword evidence="4" id="KW-1185">Reference proteome</keyword>
<feature type="region of interest" description="Disordered" evidence="2">
    <location>
        <begin position="1124"/>
        <end position="1159"/>
    </location>
</feature>
<reference evidence="3 4" key="1">
    <citation type="submission" date="2020-01" db="EMBL/GenBank/DDBJ databases">
        <authorList>
            <person name="Gupta K D."/>
        </authorList>
    </citation>
    <scope>NUCLEOTIDE SEQUENCE [LARGE SCALE GENOMIC DNA]</scope>
</reference>
<evidence type="ECO:0000313" key="4">
    <source>
        <dbReference type="Proteomes" id="UP000467700"/>
    </source>
</evidence>
<evidence type="ECO:0000313" key="3">
    <source>
        <dbReference type="EMBL" id="CAA7271342.1"/>
    </source>
</evidence>